<keyword evidence="6" id="KW-0333">Golgi apparatus</keyword>
<keyword evidence="2 6" id="KW-0328">Glycosyltransferase</keyword>
<keyword evidence="3 6" id="KW-0808">Transferase</keyword>
<dbReference type="Pfam" id="PF03254">
    <property type="entry name" value="XG_FTase"/>
    <property type="match status" value="1"/>
</dbReference>
<feature type="region of interest" description="Disordered" evidence="7">
    <location>
        <begin position="193"/>
        <end position="276"/>
    </location>
</feature>
<evidence type="ECO:0000256" key="3">
    <source>
        <dbReference type="ARBA" id="ARBA00022679"/>
    </source>
</evidence>
<sequence length="276" mass="31352">MGPAHQVLLEGTPPAEAQARRRGIPGRFLIPAFEVELVRMFPKKVAVFHHLGRYLFHPSNEVWNLIMKYYEEHLATARERKHLPELDLRRQVTPATSVGDGRTTEEGGGEEEKMALPYGGLGTALGMALACSGRRSETTVMHDVETGDHDERQWGWRRGFRGGKAKPLKQPKVENKEYDEVWHREIEREREMAGREEAPGLLLLSSSLSRQRRGKPINGGGGAKGKPQRWCWRRGQRQRSAGNQRRRWRREPATAAMASASSSSGRGIRRQRQVHQ</sequence>
<evidence type="ECO:0000256" key="6">
    <source>
        <dbReference type="RuleBase" id="RU367004"/>
    </source>
</evidence>
<gene>
    <name evidence="8" type="ORF">Taro_045854</name>
</gene>
<dbReference type="PANTHER" id="PTHR31889">
    <property type="entry name" value="FUCOSYLTRANSFERASE 2-RELATED"/>
    <property type="match status" value="1"/>
</dbReference>
<organism evidence="8 9">
    <name type="scientific">Colocasia esculenta</name>
    <name type="common">Wild taro</name>
    <name type="synonym">Arum esculentum</name>
    <dbReference type="NCBI Taxonomy" id="4460"/>
    <lineage>
        <taxon>Eukaryota</taxon>
        <taxon>Viridiplantae</taxon>
        <taxon>Streptophyta</taxon>
        <taxon>Embryophyta</taxon>
        <taxon>Tracheophyta</taxon>
        <taxon>Spermatophyta</taxon>
        <taxon>Magnoliopsida</taxon>
        <taxon>Liliopsida</taxon>
        <taxon>Araceae</taxon>
        <taxon>Aroideae</taxon>
        <taxon>Colocasieae</taxon>
        <taxon>Colocasia</taxon>
    </lineage>
</organism>
<keyword evidence="4" id="KW-0325">Glycoprotein</keyword>
<feature type="region of interest" description="Disordered" evidence="7">
    <location>
        <begin position="88"/>
        <end position="113"/>
    </location>
</feature>
<comment type="function">
    <text evidence="6">May be involved in cell wall biosynthesis.</text>
</comment>
<feature type="compositionally biased region" description="Basic residues" evidence="7">
    <location>
        <begin position="267"/>
        <end position="276"/>
    </location>
</feature>
<protein>
    <recommendedName>
        <fullName evidence="6">Fucosyltransferase</fullName>
        <ecNumber evidence="6">2.4.1.-</ecNumber>
    </recommendedName>
</protein>
<dbReference type="GO" id="GO:0042546">
    <property type="term" value="P:cell wall biogenesis"/>
    <property type="evidence" value="ECO:0007669"/>
    <property type="project" value="InterPro"/>
</dbReference>
<evidence type="ECO:0000313" key="8">
    <source>
        <dbReference type="EMBL" id="MQM12933.1"/>
    </source>
</evidence>
<comment type="subcellular location">
    <subcellularLocation>
        <location evidence="6">Golgi apparatus</location>
        <location evidence="6">Golgi stack membrane</location>
        <topology evidence="6">Single-pass type II membrane protein</topology>
    </subcellularLocation>
</comment>
<dbReference type="GO" id="GO:0009969">
    <property type="term" value="P:xyloglucan biosynthetic process"/>
    <property type="evidence" value="ECO:0007669"/>
    <property type="project" value="TreeGrafter"/>
</dbReference>
<dbReference type="AlphaFoldDB" id="A0A843WN95"/>
<proteinExistence type="inferred from homology"/>
<evidence type="ECO:0000256" key="7">
    <source>
        <dbReference type="SAM" id="MobiDB-lite"/>
    </source>
</evidence>
<evidence type="ECO:0000256" key="5">
    <source>
        <dbReference type="ARBA" id="ARBA00023316"/>
    </source>
</evidence>
<dbReference type="GO" id="GO:0032580">
    <property type="term" value="C:Golgi cisterna membrane"/>
    <property type="evidence" value="ECO:0007669"/>
    <property type="project" value="UniProtKB-SubCell"/>
</dbReference>
<dbReference type="OrthoDB" id="10556719at2759"/>
<dbReference type="EC" id="2.4.1.-" evidence="6"/>
<evidence type="ECO:0000256" key="4">
    <source>
        <dbReference type="ARBA" id="ARBA00023180"/>
    </source>
</evidence>
<dbReference type="Proteomes" id="UP000652761">
    <property type="component" value="Unassembled WGS sequence"/>
</dbReference>
<dbReference type="EMBL" id="NMUH01005499">
    <property type="protein sequence ID" value="MQM12933.1"/>
    <property type="molecule type" value="Genomic_DNA"/>
</dbReference>
<feature type="compositionally biased region" description="Low complexity" evidence="7">
    <location>
        <begin position="253"/>
        <end position="264"/>
    </location>
</feature>
<keyword evidence="9" id="KW-1185">Reference proteome</keyword>
<dbReference type="InterPro" id="IPR004938">
    <property type="entry name" value="XG_FTase"/>
</dbReference>
<name>A0A843WN95_COLES</name>
<feature type="compositionally biased region" description="Basic and acidic residues" evidence="7">
    <location>
        <begin position="102"/>
        <end position="113"/>
    </location>
</feature>
<comment type="caution">
    <text evidence="8">The sequence shown here is derived from an EMBL/GenBank/DDBJ whole genome shotgun (WGS) entry which is preliminary data.</text>
</comment>
<evidence type="ECO:0000313" key="9">
    <source>
        <dbReference type="Proteomes" id="UP000652761"/>
    </source>
</evidence>
<reference evidence="8" key="1">
    <citation type="submission" date="2017-07" db="EMBL/GenBank/DDBJ databases">
        <title>Taro Niue Genome Assembly and Annotation.</title>
        <authorList>
            <person name="Atibalentja N."/>
            <person name="Keating K."/>
            <person name="Fields C.J."/>
        </authorList>
    </citation>
    <scope>NUCLEOTIDE SEQUENCE</scope>
    <source>
        <strain evidence="8">Niue_2</strain>
        <tissue evidence="8">Leaf</tissue>
    </source>
</reference>
<dbReference type="GO" id="GO:0008107">
    <property type="term" value="F:galactoside 2-alpha-L-fucosyltransferase activity"/>
    <property type="evidence" value="ECO:0007669"/>
    <property type="project" value="InterPro"/>
</dbReference>
<dbReference type="GO" id="GO:0071555">
    <property type="term" value="P:cell wall organization"/>
    <property type="evidence" value="ECO:0007669"/>
    <property type="project" value="UniProtKB-UniRule"/>
</dbReference>
<dbReference type="PANTHER" id="PTHR31889:SF2">
    <property type="entry name" value="FUCOSYLTRANSFERASE 3"/>
    <property type="match status" value="1"/>
</dbReference>
<evidence type="ECO:0000256" key="1">
    <source>
        <dbReference type="ARBA" id="ARBA00010481"/>
    </source>
</evidence>
<comment type="similarity">
    <text evidence="1 6">Belongs to the glycosyltransferase 37 family.</text>
</comment>
<feature type="region of interest" description="Disordered" evidence="7">
    <location>
        <begin position="1"/>
        <end position="20"/>
    </location>
</feature>
<accession>A0A843WN95</accession>
<evidence type="ECO:0000256" key="2">
    <source>
        <dbReference type="ARBA" id="ARBA00022676"/>
    </source>
</evidence>
<keyword evidence="5 6" id="KW-0961">Cell wall biogenesis/degradation</keyword>